<name>A0A183IZM6_9BILA</name>
<evidence type="ECO:0000313" key="3">
    <source>
        <dbReference type="WBParaSite" id="SBAD_0000940101-mRNA-1"/>
    </source>
</evidence>
<accession>A0A183IZM6</accession>
<reference evidence="1 2" key="2">
    <citation type="submission" date="2018-11" db="EMBL/GenBank/DDBJ databases">
        <authorList>
            <consortium name="Pathogen Informatics"/>
        </authorList>
    </citation>
    <scope>NUCLEOTIDE SEQUENCE [LARGE SCALE GENOMIC DNA]</scope>
</reference>
<evidence type="ECO:0000313" key="2">
    <source>
        <dbReference type="Proteomes" id="UP000270296"/>
    </source>
</evidence>
<dbReference type="WBParaSite" id="SBAD_0000940101-mRNA-1">
    <property type="protein sequence ID" value="SBAD_0000940101-mRNA-1"/>
    <property type="gene ID" value="SBAD_0000940101"/>
</dbReference>
<sequence>MIPRTVTRPASANAGGFSVTLITNEMFVSLIYLDLRSKQPNTRVRLLVRHCKYQTYFPMIRRLQAISGFSPIVRFGVACCLAEFPHPVLQRTFSRPVLSRYSKAFGFFLVVYTAAELLESRQPLRAYTPNTSIVLATPQPFL</sequence>
<reference evidence="3" key="1">
    <citation type="submission" date="2016-06" db="UniProtKB">
        <authorList>
            <consortium name="WormBaseParasite"/>
        </authorList>
    </citation>
    <scope>IDENTIFICATION</scope>
</reference>
<proteinExistence type="predicted"/>
<dbReference type="AlphaFoldDB" id="A0A183IZM6"/>
<dbReference type="EMBL" id="UZAM01012283">
    <property type="protein sequence ID" value="VDP21012.1"/>
    <property type="molecule type" value="Genomic_DNA"/>
</dbReference>
<evidence type="ECO:0000313" key="1">
    <source>
        <dbReference type="EMBL" id="VDP21012.1"/>
    </source>
</evidence>
<organism evidence="3">
    <name type="scientific">Soboliphyme baturini</name>
    <dbReference type="NCBI Taxonomy" id="241478"/>
    <lineage>
        <taxon>Eukaryota</taxon>
        <taxon>Metazoa</taxon>
        <taxon>Ecdysozoa</taxon>
        <taxon>Nematoda</taxon>
        <taxon>Enoplea</taxon>
        <taxon>Dorylaimia</taxon>
        <taxon>Dioctophymatida</taxon>
        <taxon>Dioctophymatoidea</taxon>
        <taxon>Soboliphymatidae</taxon>
        <taxon>Soboliphyme</taxon>
    </lineage>
</organism>
<dbReference type="Proteomes" id="UP000270296">
    <property type="component" value="Unassembled WGS sequence"/>
</dbReference>
<gene>
    <name evidence="1" type="ORF">SBAD_LOCUS9074</name>
</gene>
<protein>
    <submittedName>
        <fullName evidence="1 3">Uncharacterized protein</fullName>
    </submittedName>
</protein>
<keyword evidence="2" id="KW-1185">Reference proteome</keyword>